<dbReference type="PANTHER" id="PTHR16212:SF4">
    <property type="entry name" value="FOCADHESIN"/>
    <property type="match status" value="1"/>
</dbReference>
<dbReference type="InterPro" id="IPR016024">
    <property type="entry name" value="ARM-type_fold"/>
</dbReference>
<proteinExistence type="predicted"/>
<feature type="domain" description="DUF3730" evidence="1">
    <location>
        <begin position="530"/>
        <end position="757"/>
    </location>
</feature>
<dbReference type="GO" id="GO:0005737">
    <property type="term" value="C:cytoplasm"/>
    <property type="evidence" value="ECO:0007669"/>
    <property type="project" value="EnsemblPlants"/>
</dbReference>
<keyword evidence="3" id="KW-1185">Reference proteome</keyword>
<dbReference type="EMBL" id="KI395277">
    <property type="protein sequence ID" value="ERM98732.1"/>
    <property type="molecule type" value="Genomic_DNA"/>
</dbReference>
<dbReference type="Pfam" id="PF12530">
    <property type="entry name" value="DUF3730"/>
    <property type="match status" value="2"/>
</dbReference>
<dbReference type="GO" id="GO:0043447">
    <property type="term" value="P:alkane biosynthetic process"/>
    <property type="evidence" value="ECO:0007669"/>
    <property type="project" value="EnsemblPlants"/>
</dbReference>
<reference evidence="3" key="1">
    <citation type="journal article" date="2013" name="Science">
        <title>The Amborella genome and the evolution of flowering plants.</title>
        <authorList>
            <consortium name="Amborella Genome Project"/>
        </authorList>
    </citation>
    <scope>NUCLEOTIDE SEQUENCE [LARGE SCALE GENOMIC DNA]</scope>
</reference>
<dbReference type="HOGENOM" id="CLU_243099_0_0_1"/>
<evidence type="ECO:0000259" key="1">
    <source>
        <dbReference type="Pfam" id="PF12530"/>
    </source>
</evidence>
<evidence type="ECO:0000313" key="2">
    <source>
        <dbReference type="EMBL" id="ERM98732.1"/>
    </source>
</evidence>
<name>W1NSI6_AMBTC</name>
<dbReference type="Proteomes" id="UP000017836">
    <property type="component" value="Unassembled WGS sequence"/>
</dbReference>
<accession>W1NSI6</accession>
<dbReference type="GO" id="GO:1900369">
    <property type="term" value="P:negative regulation of post-transcriptional gene silencing by regulatory ncRNA"/>
    <property type="evidence" value="ECO:0007669"/>
    <property type="project" value="EnsemblPlants"/>
</dbReference>
<dbReference type="PANTHER" id="PTHR16212">
    <property type="entry name" value="FOCADHESIN FAMILY MEMBER"/>
    <property type="match status" value="1"/>
</dbReference>
<dbReference type="GO" id="GO:0010143">
    <property type="term" value="P:cutin biosynthetic process"/>
    <property type="evidence" value="ECO:0007669"/>
    <property type="project" value="EnsemblPlants"/>
</dbReference>
<dbReference type="OMA" id="MATYDAQ"/>
<gene>
    <name evidence="2" type="ORF">AMTR_s00082p00059940</name>
</gene>
<dbReference type="Gramene" id="ERM98732">
    <property type="protein sequence ID" value="ERM98732"/>
    <property type="gene ID" value="AMTR_s00082p00059940"/>
</dbReference>
<dbReference type="InterPro" id="IPR045163">
    <property type="entry name" value="Focadhesin/RST1"/>
</dbReference>
<dbReference type="GO" id="GO:0009793">
    <property type="term" value="P:embryo development ending in seed dormancy"/>
    <property type="evidence" value="ECO:0007669"/>
    <property type="project" value="EnsemblPlants"/>
</dbReference>
<dbReference type="eggNOG" id="ENOG502QQKG">
    <property type="taxonomic scope" value="Eukaryota"/>
</dbReference>
<dbReference type="SUPFAM" id="SSF48371">
    <property type="entry name" value="ARM repeat"/>
    <property type="match status" value="1"/>
</dbReference>
<sequence>MDTYGPLIQKIRVPQPSLQRLAVISIFRKLRSSASKLDFQSNTSRDALYNCLHCEELAVLDQTVRELCLLVKDGILEPHLAFQELLAGLEACNARSLSLFVKGIGLLCRIAVEKEPSWLIGPPDLHPFVKVFGCRVEVHNELIQQLILQILHMESLNSRDVVKFVRPFLMLTVLQASISSASSFFVRRLLSTLASLACSLSSEGLPIFKTLIESLKYFPWESSEDFACLIACAEDLVDAFEAILKQMAGSEELVNEAQALGTDLMDILLSYRYPWKLTIGIEPIMELSKRVVLIQKSYTLSYLPDFSAIVASLFCILIATEIEHEQLSILKLSTLLVKWRHESEYVRGRHGVCYGEELLFVLPITHLMVSPSKCIKDAAADLLHVLESVVVDLLSAPMNIALINEGPPSTSRPETVVRRLFRYLWLQDHSYSADVYCLLLTCKSQFKSNEIPDKMKSWLDQLRLYCLGSSGGLKSTSVFQLQDYQTRGMPSLLGAVASALVMHQTLGCPAIEALTAIGMMEPRLDVSLLLVTLFYSKILCTNLSNSNEVLVKLLGMLPSLASHSSMVPLIIQTILPMLHRDAKPILIATSVRLLSKTWEVSDRVFAHLRGALLPTAFADSASERDLGISLAASVRDVCKKDADRGVDIILSVSACIESKVSTVQALGLESLGHLCEADVVDFYTAWDVIQQHLLDYSKDPIVACSLCILLRWAATDVEAYPEPSKSILQILVEIATSRHIGYGDRWVKARVSAFKSLNHYEVGHIQQTIPDFLSQKVDWLLSESDPQVLRAIEELEIKIMAYEHVNRRRFGREKKLLVKKVEKLLSVLPQVFFSSGHRDTAVGIYPGTALFCLAFPVPKYHQGRGMQKELQKFQDVYEGVVTEITVTLNLSRNIVFALLAIQSWQIFMSRWIRAIMLFDTEELFGTNERRSTMAADCILKVLCRIAEGSIPRAAENIALAIGSLCMVLPHPAHSIISIASMFLLDWLHQHEHEYKQWPAAISLGLVSGCLHGTDWEKKFHIVNTLLKVLYGSNNSLVQGACGVGLGFTCLDLFARNEVGNDLGIDEGNYKMKEVELLRMIVRALARMIALMCPSNMAVKDLCQYNPIGVGHFQEEKEAVGSAGASCKNLKDDVWGGAGLIIGLGSCVPAIYRSGDHKTVLKIKQILMSWIPHVNVNIHSYENVPMLSLSVGSCLALPTIVALCQRAEMGDDNLDPLVIGYRELISELSKVNKFGTSHQNLTMASCIGAGNLISCILDEGVYPIRVELIKSLLEMMRDAYMKPNSPCVHLGGMFGVVNALGAGAGLLTRTSSWFCSQIDSNEIASSYINGPILSSPICEPLSTSLMQEIFLVARESENQEMRSSAAWSMSFLRNRWLSRDLPAVNSFQSYPVDSKPVSQNFPEDSAVWKFCLWLIDLNFSKMSTSAPANTVASVLRCLARAPRLPSALDWGIIIRRCMKYGDHASINHNSDQSLERGTVRVECLALSFAHAQHVIPLLCFLDELFELARFQLLEVPLKSFLLAHLVDMMKLLSKSRMEKLYNGMFEFFSSPSSSYMDYDPNTKKSLRASFWKGLQICPSGPIGTTLSLSILDKCLDSMFVLLPPWPSDDCDQEWSEAITCLGQAQQEWLVNILLVQETDSTLGKLSNEAAKRIFLRARLVMNDRSPLSELMKLLPYVLNKDSDVAGFWRVLLEVAAAVQCAEISIKQQWLIDTIDIGCITEYPSTIFPPPLYKALRFLGLLSSCWCHYAVVLISNPDSVLRDLPVTLPSLFLSGAWKPVVEALAAKLWAFLERIHGWAAHLEGGDKEKFQGSIDKSQESMSSFLLLVLHATCIHLKDYLPFELQLRLASMEIV</sequence>
<evidence type="ECO:0000313" key="3">
    <source>
        <dbReference type="Proteomes" id="UP000017836"/>
    </source>
</evidence>
<organism evidence="2 3">
    <name type="scientific">Amborella trichopoda</name>
    <dbReference type="NCBI Taxonomy" id="13333"/>
    <lineage>
        <taxon>Eukaryota</taxon>
        <taxon>Viridiplantae</taxon>
        <taxon>Streptophyta</taxon>
        <taxon>Embryophyta</taxon>
        <taxon>Tracheophyta</taxon>
        <taxon>Spermatophyta</taxon>
        <taxon>Magnoliopsida</taxon>
        <taxon>Amborellales</taxon>
        <taxon>Amborellaceae</taxon>
        <taxon>Amborella</taxon>
    </lineage>
</organism>
<feature type="domain" description="DUF3730" evidence="1">
    <location>
        <begin position="83"/>
        <end position="358"/>
    </location>
</feature>
<dbReference type="STRING" id="13333.W1NSI6"/>
<dbReference type="InterPro" id="IPR022542">
    <property type="entry name" value="FOCAD/RST1_DUF3730"/>
</dbReference>
<protein>
    <recommendedName>
        <fullName evidence="1">DUF3730 domain-containing protein</fullName>
    </recommendedName>
</protein>